<dbReference type="InterPro" id="IPR002710">
    <property type="entry name" value="Dilute_dom"/>
</dbReference>
<name>A0A392M452_9FABA</name>
<reference evidence="3 4" key="1">
    <citation type="journal article" date="2018" name="Front. Plant Sci.">
        <title>Red Clover (Trifolium pratense) and Zigzag Clover (T. medium) - A Picture of Genomic Similarities and Differences.</title>
        <authorList>
            <person name="Dluhosova J."/>
            <person name="Istvanek J."/>
            <person name="Nedelnik J."/>
            <person name="Repkova J."/>
        </authorList>
    </citation>
    <scope>NUCLEOTIDE SEQUENCE [LARGE SCALE GENOMIC DNA]</scope>
    <source>
        <strain evidence="4">cv. 10/8</strain>
        <tissue evidence="3">Leaf</tissue>
    </source>
</reference>
<gene>
    <name evidence="3" type="ORF">A2U01_0002855</name>
</gene>
<evidence type="ECO:0000313" key="4">
    <source>
        <dbReference type="Proteomes" id="UP000265520"/>
    </source>
</evidence>
<keyword evidence="4" id="KW-1185">Reference proteome</keyword>
<feature type="coiled-coil region" evidence="1">
    <location>
        <begin position="1"/>
        <end position="35"/>
    </location>
</feature>
<evidence type="ECO:0000259" key="2">
    <source>
        <dbReference type="PROSITE" id="PS51126"/>
    </source>
</evidence>
<accession>A0A392M452</accession>
<evidence type="ECO:0000256" key="1">
    <source>
        <dbReference type="SAM" id="Coils"/>
    </source>
</evidence>
<sequence length="159" mass="18079">MKEFEQKSSQLAQNLKSLEEKLLSLENENHVLRQKALSVSPKSNRPGFAKSSLEDNYEFLARCIKENLGFKNGKPVAASIIYKCLLHWHAFESERTAIFDYVIDRINDAIKVSDNDTVLPYWLSNTSALVCLLQRNVRSNGFLTTTAQRYAGSYGLTTR</sequence>
<feature type="non-terminal residue" evidence="3">
    <location>
        <position position="159"/>
    </location>
</feature>
<proteinExistence type="predicted"/>
<evidence type="ECO:0000313" key="3">
    <source>
        <dbReference type="EMBL" id="MCH82059.1"/>
    </source>
</evidence>
<organism evidence="3 4">
    <name type="scientific">Trifolium medium</name>
    <dbReference type="NCBI Taxonomy" id="97028"/>
    <lineage>
        <taxon>Eukaryota</taxon>
        <taxon>Viridiplantae</taxon>
        <taxon>Streptophyta</taxon>
        <taxon>Embryophyta</taxon>
        <taxon>Tracheophyta</taxon>
        <taxon>Spermatophyta</taxon>
        <taxon>Magnoliopsida</taxon>
        <taxon>eudicotyledons</taxon>
        <taxon>Gunneridae</taxon>
        <taxon>Pentapetalae</taxon>
        <taxon>rosids</taxon>
        <taxon>fabids</taxon>
        <taxon>Fabales</taxon>
        <taxon>Fabaceae</taxon>
        <taxon>Papilionoideae</taxon>
        <taxon>50 kb inversion clade</taxon>
        <taxon>NPAAA clade</taxon>
        <taxon>Hologalegina</taxon>
        <taxon>IRL clade</taxon>
        <taxon>Trifolieae</taxon>
        <taxon>Trifolium</taxon>
    </lineage>
</organism>
<feature type="domain" description="Dilute" evidence="2">
    <location>
        <begin position="100"/>
        <end position="159"/>
    </location>
</feature>
<dbReference type="Proteomes" id="UP000265520">
    <property type="component" value="Unassembled WGS sequence"/>
</dbReference>
<comment type="caution">
    <text evidence="3">The sequence shown here is derived from an EMBL/GenBank/DDBJ whole genome shotgun (WGS) entry which is preliminary data.</text>
</comment>
<dbReference type="AlphaFoldDB" id="A0A392M452"/>
<keyword evidence="1" id="KW-0175">Coiled coil</keyword>
<dbReference type="PROSITE" id="PS51126">
    <property type="entry name" value="DILUTE"/>
    <property type="match status" value="1"/>
</dbReference>
<protein>
    <submittedName>
        <fullName evidence="3">Myosin-15-like</fullName>
    </submittedName>
</protein>
<dbReference type="EMBL" id="LXQA010003144">
    <property type="protein sequence ID" value="MCH82059.1"/>
    <property type="molecule type" value="Genomic_DNA"/>
</dbReference>